<proteinExistence type="predicted"/>
<keyword evidence="3" id="KW-0804">Transcription</keyword>
<feature type="domain" description="HTH tetR-type" evidence="5">
    <location>
        <begin position="31"/>
        <end position="90"/>
    </location>
</feature>
<gene>
    <name evidence="6" type="ORF">ETD85_23875</name>
</gene>
<keyword evidence="1" id="KW-0805">Transcription regulation</keyword>
<sequence>MRRTVTEHPVRLIKVRAVTAQVITKLRSDARDNRVRILAVARAAFAAEGLDVPIREIARRAQVGVATVYRHFPTKEALFAEAFAEPMATCSAVVEEGLKAADPWRGFCLVIEKLMEVHALDRGFSRAFTSRLPAAADYFTADRDRTLRLLLELIRRARRTGELRADFVLEDLVVALMANEGIRAESPGMRVAASRRFAALMIQSFRANPVAAPLPPAVRLPLSARRSAG</sequence>
<dbReference type="Gene3D" id="1.10.357.10">
    <property type="entry name" value="Tetracycline Repressor, domain 2"/>
    <property type="match status" value="1"/>
</dbReference>
<dbReference type="Pfam" id="PF00440">
    <property type="entry name" value="TetR_N"/>
    <property type="match status" value="1"/>
</dbReference>
<evidence type="ECO:0000259" key="5">
    <source>
        <dbReference type="PROSITE" id="PS50977"/>
    </source>
</evidence>
<feature type="DNA-binding region" description="H-T-H motif" evidence="4">
    <location>
        <begin position="53"/>
        <end position="72"/>
    </location>
</feature>
<dbReference type="SUPFAM" id="SSF46689">
    <property type="entry name" value="Homeodomain-like"/>
    <property type="match status" value="1"/>
</dbReference>
<dbReference type="SUPFAM" id="SSF48498">
    <property type="entry name" value="Tetracyclin repressor-like, C-terminal domain"/>
    <property type="match status" value="1"/>
</dbReference>
<keyword evidence="2 4" id="KW-0238">DNA-binding</keyword>
<evidence type="ECO:0000256" key="1">
    <source>
        <dbReference type="ARBA" id="ARBA00023015"/>
    </source>
</evidence>
<dbReference type="InterPro" id="IPR009057">
    <property type="entry name" value="Homeodomain-like_sf"/>
</dbReference>
<evidence type="ECO:0000313" key="6">
    <source>
        <dbReference type="EMBL" id="TMR32087.1"/>
    </source>
</evidence>
<evidence type="ECO:0000313" key="7">
    <source>
        <dbReference type="Proteomes" id="UP000306628"/>
    </source>
</evidence>
<keyword evidence="7" id="KW-1185">Reference proteome</keyword>
<dbReference type="InterPro" id="IPR001647">
    <property type="entry name" value="HTH_TetR"/>
</dbReference>
<dbReference type="EMBL" id="VCKX01000074">
    <property type="protein sequence ID" value="TMR32087.1"/>
    <property type="molecule type" value="Genomic_DNA"/>
</dbReference>
<evidence type="ECO:0000256" key="2">
    <source>
        <dbReference type="ARBA" id="ARBA00023125"/>
    </source>
</evidence>
<dbReference type="PRINTS" id="PR00455">
    <property type="entry name" value="HTHTETR"/>
</dbReference>
<dbReference type="GO" id="GO:0000976">
    <property type="term" value="F:transcription cis-regulatory region binding"/>
    <property type="evidence" value="ECO:0007669"/>
    <property type="project" value="TreeGrafter"/>
</dbReference>
<protein>
    <submittedName>
        <fullName evidence="6">TetR/AcrR family transcriptional regulator</fullName>
    </submittedName>
</protein>
<dbReference type="InterPro" id="IPR050109">
    <property type="entry name" value="HTH-type_TetR-like_transc_reg"/>
</dbReference>
<name>A0A5S4GGH8_9ACTN</name>
<dbReference type="Proteomes" id="UP000306628">
    <property type="component" value="Unassembled WGS sequence"/>
</dbReference>
<evidence type="ECO:0000256" key="4">
    <source>
        <dbReference type="PROSITE-ProRule" id="PRU00335"/>
    </source>
</evidence>
<dbReference type="PANTHER" id="PTHR30055">
    <property type="entry name" value="HTH-TYPE TRANSCRIPTIONAL REGULATOR RUTR"/>
    <property type="match status" value="1"/>
</dbReference>
<dbReference type="PANTHER" id="PTHR30055:SF234">
    <property type="entry name" value="HTH-TYPE TRANSCRIPTIONAL REGULATOR BETI"/>
    <property type="match status" value="1"/>
</dbReference>
<organism evidence="6 7">
    <name type="scientific">Nonomuraea zeae</name>
    <dbReference type="NCBI Taxonomy" id="1642303"/>
    <lineage>
        <taxon>Bacteria</taxon>
        <taxon>Bacillati</taxon>
        <taxon>Actinomycetota</taxon>
        <taxon>Actinomycetes</taxon>
        <taxon>Streptosporangiales</taxon>
        <taxon>Streptosporangiaceae</taxon>
        <taxon>Nonomuraea</taxon>
    </lineage>
</organism>
<dbReference type="PROSITE" id="PS50977">
    <property type="entry name" value="HTH_TETR_2"/>
    <property type="match status" value="1"/>
</dbReference>
<dbReference type="InterPro" id="IPR036271">
    <property type="entry name" value="Tet_transcr_reg_TetR-rel_C_sf"/>
</dbReference>
<accession>A0A5S4GGH8</accession>
<evidence type="ECO:0000256" key="3">
    <source>
        <dbReference type="ARBA" id="ARBA00023163"/>
    </source>
</evidence>
<dbReference type="OrthoDB" id="9795011at2"/>
<dbReference type="AlphaFoldDB" id="A0A5S4GGH8"/>
<dbReference type="GO" id="GO:0003700">
    <property type="term" value="F:DNA-binding transcription factor activity"/>
    <property type="evidence" value="ECO:0007669"/>
    <property type="project" value="TreeGrafter"/>
</dbReference>
<reference evidence="6 7" key="1">
    <citation type="submission" date="2019-05" db="EMBL/GenBank/DDBJ databases">
        <title>Draft genome sequence of Nonomuraea zeae DSM 100528.</title>
        <authorList>
            <person name="Saricaoglu S."/>
            <person name="Isik K."/>
        </authorList>
    </citation>
    <scope>NUCLEOTIDE SEQUENCE [LARGE SCALE GENOMIC DNA]</scope>
    <source>
        <strain evidence="6 7">DSM 100528</strain>
    </source>
</reference>
<comment type="caution">
    <text evidence="6">The sequence shown here is derived from an EMBL/GenBank/DDBJ whole genome shotgun (WGS) entry which is preliminary data.</text>
</comment>